<dbReference type="PANTHER" id="PTHR47219">
    <property type="entry name" value="RAB GTPASE-ACTIVATING PROTEIN 1-LIKE"/>
    <property type="match status" value="1"/>
</dbReference>
<comment type="caution">
    <text evidence="3">The sequence shown here is derived from an EMBL/GenBank/DDBJ whole genome shotgun (WGS) entry which is preliminary data.</text>
</comment>
<dbReference type="SUPFAM" id="SSF47923">
    <property type="entry name" value="Ypt/Rab-GAP domain of gyp1p"/>
    <property type="match status" value="1"/>
</dbReference>
<dbReference type="PANTHER" id="PTHR47219:SF20">
    <property type="entry name" value="TBC1 DOMAIN FAMILY MEMBER 2B"/>
    <property type="match status" value="1"/>
</dbReference>
<dbReference type="PROSITE" id="PS50086">
    <property type="entry name" value="TBC_RABGAP"/>
    <property type="match status" value="1"/>
</dbReference>
<gene>
    <name evidence="3" type="ORF">PGLA1383_LOCUS29652</name>
</gene>
<evidence type="ECO:0000259" key="2">
    <source>
        <dbReference type="PROSITE" id="PS50086"/>
    </source>
</evidence>
<name>A0A813FBF9_POLGL</name>
<dbReference type="Gene3D" id="1.10.472.80">
    <property type="entry name" value="Ypt/Rab-GAP domain of gyp1p, domain 3"/>
    <property type="match status" value="1"/>
</dbReference>
<dbReference type="Proteomes" id="UP000654075">
    <property type="component" value="Unassembled WGS sequence"/>
</dbReference>
<dbReference type="Gene3D" id="1.10.8.270">
    <property type="entry name" value="putative rabgap domain of human tbc1 domain family member 14 like domains"/>
    <property type="match status" value="1"/>
</dbReference>
<evidence type="ECO:0000313" key="4">
    <source>
        <dbReference type="Proteomes" id="UP000654075"/>
    </source>
</evidence>
<evidence type="ECO:0000256" key="1">
    <source>
        <dbReference type="SAM" id="MobiDB-lite"/>
    </source>
</evidence>
<dbReference type="SMART" id="SM00164">
    <property type="entry name" value="TBC"/>
    <property type="match status" value="1"/>
</dbReference>
<evidence type="ECO:0000313" key="3">
    <source>
        <dbReference type="EMBL" id="CAE8611853.1"/>
    </source>
</evidence>
<sequence>MSGRAPGLQEDGDDVHCNEDSTTLDKACQEGETSAEHRRALRQRLRQRLSYSCTSAARASTGVYMPEEVELVDPSFLRCDEGAADAFDAAGETTAASVAEPVSTSERNAISEIAPGPIDAPSSNSDEADSSGAAEVAWTELWEAVSCSARNGGAGSAAMSLACERWRRTAHGERHTLWSKILAKGSRMGLPAQQLTVSAPAQHDWGRITKAVRAGVPASMRCAVWTACSGAASKKSEAASARGCSGSHSLYGDFVKDGLSLQNEASMVIEADVTRTGVEESLHGPLRRVLLAFAARNPDIGYCQSMNFIVATLFLYCDEEGYYTKTMTGLRADLRVLDSLVARWLPNLHKHLDQHSIDLSPILMNWLLCLFAPALVHHSRLKSKLCCCRACTYILRVVSFLLSGVVAASCLENGACERRARETVFERPCLVSS</sequence>
<dbReference type="GO" id="GO:0005096">
    <property type="term" value="F:GTPase activator activity"/>
    <property type="evidence" value="ECO:0007669"/>
    <property type="project" value="TreeGrafter"/>
</dbReference>
<dbReference type="GO" id="GO:0031267">
    <property type="term" value="F:small GTPase binding"/>
    <property type="evidence" value="ECO:0007669"/>
    <property type="project" value="TreeGrafter"/>
</dbReference>
<proteinExistence type="predicted"/>
<dbReference type="OrthoDB" id="294251at2759"/>
<protein>
    <recommendedName>
        <fullName evidence="2">Rab-GAP TBC domain-containing protein</fullName>
    </recommendedName>
</protein>
<feature type="region of interest" description="Disordered" evidence="1">
    <location>
        <begin position="1"/>
        <end position="38"/>
    </location>
</feature>
<keyword evidence="4" id="KW-1185">Reference proteome</keyword>
<reference evidence="3" key="1">
    <citation type="submission" date="2021-02" db="EMBL/GenBank/DDBJ databases">
        <authorList>
            <person name="Dougan E. K."/>
            <person name="Rhodes N."/>
            <person name="Thang M."/>
            <person name="Chan C."/>
        </authorList>
    </citation>
    <scope>NUCLEOTIDE SEQUENCE</scope>
</reference>
<dbReference type="EMBL" id="CAJNNV010025053">
    <property type="protein sequence ID" value="CAE8611853.1"/>
    <property type="molecule type" value="Genomic_DNA"/>
</dbReference>
<dbReference type="AlphaFoldDB" id="A0A813FBF9"/>
<dbReference type="InterPro" id="IPR000195">
    <property type="entry name" value="Rab-GAP-TBC_dom"/>
</dbReference>
<dbReference type="InterPro" id="IPR050302">
    <property type="entry name" value="Rab_GAP_TBC_domain"/>
</dbReference>
<accession>A0A813FBF9</accession>
<feature type="domain" description="Rab-GAP TBC" evidence="2">
    <location>
        <begin position="215"/>
        <end position="391"/>
    </location>
</feature>
<dbReference type="InterPro" id="IPR035969">
    <property type="entry name" value="Rab-GAP_TBC_sf"/>
</dbReference>
<dbReference type="Pfam" id="PF00566">
    <property type="entry name" value="RabGAP-TBC"/>
    <property type="match status" value="1"/>
</dbReference>
<organism evidence="3 4">
    <name type="scientific">Polarella glacialis</name>
    <name type="common">Dinoflagellate</name>
    <dbReference type="NCBI Taxonomy" id="89957"/>
    <lineage>
        <taxon>Eukaryota</taxon>
        <taxon>Sar</taxon>
        <taxon>Alveolata</taxon>
        <taxon>Dinophyceae</taxon>
        <taxon>Suessiales</taxon>
        <taxon>Suessiaceae</taxon>
        <taxon>Polarella</taxon>
    </lineage>
</organism>